<evidence type="ECO:0000259" key="1">
    <source>
        <dbReference type="Pfam" id="PF11412"/>
    </source>
</evidence>
<feature type="domain" description="Thiol:disulfide interchange protein DsbD N-terminal" evidence="1">
    <location>
        <begin position="35"/>
        <end position="143"/>
    </location>
</feature>
<dbReference type="Gene3D" id="2.60.40.1250">
    <property type="entry name" value="Thiol:disulfide interchange protein DsbD, N-terminal domain"/>
    <property type="match status" value="1"/>
</dbReference>
<dbReference type="OrthoDB" id="767251at2"/>
<dbReference type="EMBL" id="QTJU01000004">
    <property type="protein sequence ID" value="RFM27801.1"/>
    <property type="molecule type" value="Genomic_DNA"/>
</dbReference>
<gene>
    <name evidence="2" type="ORF">DXN05_13980</name>
</gene>
<evidence type="ECO:0000313" key="3">
    <source>
        <dbReference type="Proteomes" id="UP000261284"/>
    </source>
</evidence>
<sequence>MKTLYILLISLFTGFTVSSQVLKPVKWSYTAKRTGETTATLFMKAEIQPGWHVYAQSLANGGPVKASFSFTPDASYTLDGEVAEPASLSKFEKAFNANVAYFENTVVFQQKIQLKAKRALVRGTVQFMVCSDRQCLPPQTLAFAVPVK</sequence>
<dbReference type="AlphaFoldDB" id="A0A3E1NIU8"/>
<name>A0A3E1NIU8_9BACT</name>
<keyword evidence="3" id="KW-1185">Reference proteome</keyword>
<accession>A0A3E1NIU8</accession>
<dbReference type="InterPro" id="IPR028250">
    <property type="entry name" value="DsbDN"/>
</dbReference>
<evidence type="ECO:0000313" key="2">
    <source>
        <dbReference type="EMBL" id="RFM27801.1"/>
    </source>
</evidence>
<dbReference type="Proteomes" id="UP000261284">
    <property type="component" value="Unassembled WGS sequence"/>
</dbReference>
<protein>
    <submittedName>
        <fullName evidence="2">Sugar transporter</fullName>
    </submittedName>
</protein>
<keyword evidence="2" id="KW-0813">Transport</keyword>
<proteinExistence type="predicted"/>
<comment type="caution">
    <text evidence="2">The sequence shown here is derived from an EMBL/GenBank/DDBJ whole genome shotgun (WGS) entry which is preliminary data.</text>
</comment>
<dbReference type="Pfam" id="PF11412">
    <property type="entry name" value="DsbD_N"/>
    <property type="match status" value="1"/>
</dbReference>
<dbReference type="InterPro" id="IPR036929">
    <property type="entry name" value="DsbDN_sf"/>
</dbReference>
<dbReference type="RefSeq" id="WP_116847878.1">
    <property type="nucleotide sequence ID" value="NZ_QTJU01000004.1"/>
</dbReference>
<organism evidence="2 3">
    <name type="scientific">Deminuibacter soli</name>
    <dbReference type="NCBI Taxonomy" id="2291815"/>
    <lineage>
        <taxon>Bacteria</taxon>
        <taxon>Pseudomonadati</taxon>
        <taxon>Bacteroidota</taxon>
        <taxon>Chitinophagia</taxon>
        <taxon>Chitinophagales</taxon>
        <taxon>Chitinophagaceae</taxon>
        <taxon>Deminuibacter</taxon>
    </lineage>
</organism>
<reference evidence="2 3" key="1">
    <citation type="submission" date="2018-08" db="EMBL/GenBank/DDBJ databases">
        <title>Chitinophagaceae sp. K23C18032701, a novel bacterium isolated from forest soil.</title>
        <authorList>
            <person name="Wang C."/>
        </authorList>
    </citation>
    <scope>NUCLEOTIDE SEQUENCE [LARGE SCALE GENOMIC DNA]</scope>
    <source>
        <strain evidence="2 3">K23C18032701</strain>
    </source>
</reference>
<keyword evidence="2" id="KW-0762">Sugar transport</keyword>